<dbReference type="AlphaFoldDB" id="A0A8S0TLU6"/>
<evidence type="ECO:0000313" key="3">
    <source>
        <dbReference type="Proteomes" id="UP000594638"/>
    </source>
</evidence>
<dbReference type="EMBL" id="CACTIH010007260">
    <property type="protein sequence ID" value="CAA3006347.1"/>
    <property type="molecule type" value="Genomic_DNA"/>
</dbReference>
<protein>
    <submittedName>
        <fullName evidence="2">Uncharacterized protein</fullName>
    </submittedName>
</protein>
<accession>A0A8S0TLU6</accession>
<sequence>MCAGRAIVLVAGRSRRSTLDAWQRVDFSPIFDRSPALHCHSSSSSSSRAPALAGQSALSWLAAPLARTHTHPAGHGDALAAWDHPKSGFLCLLPRARVPPLAPWEISRKTLRERDFARSPALSRLIGLLVVVPKQRLARVHSQRFLEFACRVVAQSINLMSLPAHTRERAQEAPGRYLQALLTRAQFESKPFLISACLARRGANSAQSAQPIDSFFCAIFKAGSVRKSSKSPHLAESSLVSSLRIAGISISSGLSRSPRGKHFADCDPSYRARRGDPVRTSPQTLSPQEAAASRARPSGPHSRRKGFARRMPKHQLSHTRRIQSVWHRPGSSRVERANNEQHWRTAREECLNAIATCGPGLIGECTCSHSRWLCASTMKSWRLLSHTSAPLDARLQAMKIKINNFPKNRLPCCSTCDTHRASAAPSRERFAFERVPVANRKEQTRSNVFARGIARPQKGRENEIGRPAVCASACAQLFLDSGNLLQAWTILAGSYQAPSVRQEFDVGRFRTTGCRVGGPGREARAMAAAATIKGAHADRVTRRRGHRRMNHRCGPWYAGMRVSRQISRQATMRRPRDESSIGGCQKPASGTCSGTGWHRHRRRRGRGLNRHRRRSRGSGTGTRPARPESCPVPCAPPACANISTQRAFQACVRVCFKSLLLLLVHVPPPPPSPATHAGRPVADERVPAATQKRAMYRVCVRKALASIMMKCRPAAKPAAATSQAGQCRCSGRGCVSGEGAHTFLRPGMCARKSVRSSSLCQCRPLPPPSWPVGRRGLSPPPGAASALARGPQRPRAVAHGCSRRGLAPILPLPLCAICAQFFHAIRAVGLPAVRARARARDRRDASGGAGARWLLACWLAGWRSRAGEGGGKTSTTTTTAWRAARVSPKCNLQRPAARRDSRTASERARTRPAAEYKSPPTGDDTSQ</sequence>
<proteinExistence type="predicted"/>
<feature type="region of interest" description="Disordered" evidence="1">
    <location>
        <begin position="566"/>
        <end position="629"/>
    </location>
</feature>
<organism evidence="2 3">
    <name type="scientific">Olea europaea subsp. europaea</name>
    <dbReference type="NCBI Taxonomy" id="158383"/>
    <lineage>
        <taxon>Eukaryota</taxon>
        <taxon>Viridiplantae</taxon>
        <taxon>Streptophyta</taxon>
        <taxon>Embryophyta</taxon>
        <taxon>Tracheophyta</taxon>
        <taxon>Spermatophyta</taxon>
        <taxon>Magnoliopsida</taxon>
        <taxon>eudicotyledons</taxon>
        <taxon>Gunneridae</taxon>
        <taxon>Pentapetalae</taxon>
        <taxon>asterids</taxon>
        <taxon>lamiids</taxon>
        <taxon>Lamiales</taxon>
        <taxon>Oleaceae</taxon>
        <taxon>Oleeae</taxon>
        <taxon>Olea</taxon>
    </lineage>
</organism>
<dbReference type="Proteomes" id="UP000594638">
    <property type="component" value="Unassembled WGS sequence"/>
</dbReference>
<name>A0A8S0TLU6_OLEEU</name>
<evidence type="ECO:0000256" key="1">
    <source>
        <dbReference type="SAM" id="MobiDB-lite"/>
    </source>
</evidence>
<feature type="compositionally biased region" description="Basic residues" evidence="1">
    <location>
        <begin position="597"/>
        <end position="616"/>
    </location>
</feature>
<feature type="region of interest" description="Disordered" evidence="1">
    <location>
        <begin position="254"/>
        <end position="320"/>
    </location>
</feature>
<dbReference type="Gramene" id="OE9A000629T1">
    <property type="protein sequence ID" value="OE9A000629C1"/>
    <property type="gene ID" value="OE9A000629"/>
</dbReference>
<feature type="compositionally biased region" description="Low complexity" evidence="1">
    <location>
        <begin position="873"/>
        <end position="884"/>
    </location>
</feature>
<feature type="compositionally biased region" description="Basic and acidic residues" evidence="1">
    <location>
        <begin position="897"/>
        <end position="914"/>
    </location>
</feature>
<comment type="caution">
    <text evidence="2">The sequence shown here is derived from an EMBL/GenBank/DDBJ whole genome shotgun (WGS) entry which is preliminary data.</text>
</comment>
<keyword evidence="3" id="KW-1185">Reference proteome</keyword>
<feature type="region of interest" description="Disordered" evidence="1">
    <location>
        <begin position="866"/>
        <end position="927"/>
    </location>
</feature>
<evidence type="ECO:0000313" key="2">
    <source>
        <dbReference type="EMBL" id="CAA3006347.1"/>
    </source>
</evidence>
<gene>
    <name evidence="2" type="ORF">OLEA9_A000629</name>
</gene>
<feature type="compositionally biased region" description="Basic residues" evidence="1">
    <location>
        <begin position="301"/>
        <end position="320"/>
    </location>
</feature>
<reference evidence="2 3" key="1">
    <citation type="submission" date="2019-12" db="EMBL/GenBank/DDBJ databases">
        <authorList>
            <person name="Alioto T."/>
            <person name="Alioto T."/>
            <person name="Gomez Garrido J."/>
        </authorList>
    </citation>
    <scope>NUCLEOTIDE SEQUENCE [LARGE SCALE GENOMIC DNA]</scope>
</reference>
<feature type="compositionally biased region" description="Basic and acidic residues" evidence="1">
    <location>
        <begin position="262"/>
        <end position="277"/>
    </location>
</feature>